<dbReference type="Gene3D" id="1.10.10.10">
    <property type="entry name" value="Winged helix-like DNA-binding domain superfamily/Winged helix DNA-binding domain"/>
    <property type="match status" value="1"/>
</dbReference>
<comment type="subcellular location">
    <subcellularLocation>
        <location evidence="1">Nucleus</location>
    </subcellularLocation>
</comment>
<feature type="domain" description="HSF-type DNA-binding" evidence="9">
    <location>
        <begin position="63"/>
        <end position="174"/>
    </location>
</feature>
<comment type="caution">
    <text evidence="10">The sequence shown here is derived from an EMBL/GenBank/DDBJ whole genome shotgun (WGS) entry which is preliminary data.</text>
</comment>
<dbReference type="SUPFAM" id="SSF46785">
    <property type="entry name" value="Winged helix' DNA-binding domain"/>
    <property type="match status" value="1"/>
</dbReference>
<sequence>MLMRGPYIDGLASLANLSILYVSLWEGRSSTFAPNLGTGGMELYNSMGLQSKTEMKMQPRYKSVAPFVQKLKRYTPRLLDDPNNKQLVRWSEDGDCIVVPDKDQFADVVLPELFKHNNYTSFVRQLNAYGFSKRVSLTDNSMRARERKLAGLSEFSHPCFKRAHPSLLPLVRKKNDSNRAKPRGPRETAVDDAVTSENDQHGSKRRLQEVTMPIQRIDSSSTSTGTLLLEAKASVAIRNVLQEVREQQKQIVNLIDRQHEVNKDLQDQNIRFQHLHDQHQDSINAILRCIAVIFPNLDGHEKRHGTSSHASSQIASDLRQPAGNGSLNAIDVDRVT</sequence>
<dbReference type="OrthoDB" id="60033at2759"/>
<evidence type="ECO:0000313" key="10">
    <source>
        <dbReference type="EMBL" id="OAQ58245.2"/>
    </source>
</evidence>
<keyword evidence="11" id="KW-1185">Reference proteome</keyword>
<dbReference type="AlphaFoldDB" id="A0A179EYG9"/>
<dbReference type="InterPro" id="IPR036390">
    <property type="entry name" value="WH_DNA-bd_sf"/>
</dbReference>
<dbReference type="InterPro" id="IPR000232">
    <property type="entry name" value="HSF_DNA-bd"/>
</dbReference>
<name>A0A179EYG9_METCM</name>
<comment type="similarity">
    <text evidence="2 7">Belongs to the HSF family.</text>
</comment>
<keyword evidence="5" id="KW-0804">Transcription</keyword>
<evidence type="ECO:0000256" key="3">
    <source>
        <dbReference type="ARBA" id="ARBA00023015"/>
    </source>
</evidence>
<evidence type="ECO:0000256" key="7">
    <source>
        <dbReference type="RuleBase" id="RU004020"/>
    </source>
</evidence>
<dbReference type="GeneID" id="28854429"/>
<dbReference type="PRINTS" id="PR00056">
    <property type="entry name" value="HSFDOMAIN"/>
</dbReference>
<dbReference type="PANTHER" id="PTHR10015:SF427">
    <property type="entry name" value="HEAT SHOCK FACTOR PROTEIN"/>
    <property type="match status" value="1"/>
</dbReference>
<dbReference type="FunFam" id="1.10.10.10:FF:000027">
    <property type="entry name" value="Heat shock transcription factor 1"/>
    <property type="match status" value="1"/>
</dbReference>
<accession>A0A179EYG9</accession>
<gene>
    <name evidence="10" type="ORF">VFPPC_12641</name>
</gene>
<organism evidence="10 11">
    <name type="scientific">Pochonia chlamydosporia 170</name>
    <dbReference type="NCBI Taxonomy" id="1380566"/>
    <lineage>
        <taxon>Eukaryota</taxon>
        <taxon>Fungi</taxon>
        <taxon>Dikarya</taxon>
        <taxon>Ascomycota</taxon>
        <taxon>Pezizomycotina</taxon>
        <taxon>Sordariomycetes</taxon>
        <taxon>Hypocreomycetidae</taxon>
        <taxon>Hypocreales</taxon>
        <taxon>Clavicipitaceae</taxon>
        <taxon>Pochonia</taxon>
    </lineage>
</organism>
<evidence type="ECO:0000256" key="1">
    <source>
        <dbReference type="ARBA" id="ARBA00004123"/>
    </source>
</evidence>
<dbReference type="RefSeq" id="XP_018136431.2">
    <property type="nucleotide sequence ID" value="XM_018290435.2"/>
</dbReference>
<dbReference type="SMART" id="SM00415">
    <property type="entry name" value="HSF"/>
    <property type="match status" value="1"/>
</dbReference>
<evidence type="ECO:0000256" key="5">
    <source>
        <dbReference type="ARBA" id="ARBA00023163"/>
    </source>
</evidence>
<evidence type="ECO:0000259" key="9">
    <source>
        <dbReference type="SMART" id="SM00415"/>
    </source>
</evidence>
<proteinExistence type="inferred from homology"/>
<dbReference type="GO" id="GO:0043565">
    <property type="term" value="F:sequence-specific DNA binding"/>
    <property type="evidence" value="ECO:0007669"/>
    <property type="project" value="InterPro"/>
</dbReference>
<evidence type="ECO:0000256" key="6">
    <source>
        <dbReference type="ARBA" id="ARBA00023242"/>
    </source>
</evidence>
<evidence type="ECO:0000256" key="2">
    <source>
        <dbReference type="ARBA" id="ARBA00006403"/>
    </source>
</evidence>
<dbReference type="STRING" id="1380566.A0A179EYG9"/>
<feature type="compositionally biased region" description="Basic and acidic residues" evidence="8">
    <location>
        <begin position="173"/>
        <end position="189"/>
    </location>
</feature>
<keyword evidence="4 10" id="KW-0238">DNA-binding</keyword>
<feature type="region of interest" description="Disordered" evidence="8">
    <location>
        <begin position="171"/>
        <end position="205"/>
    </location>
</feature>
<reference evidence="10 11" key="1">
    <citation type="journal article" date="2016" name="PLoS Pathog.">
        <title>Biosynthesis of antibiotic leucinostatins in bio-control fungus Purpureocillium lilacinum and their inhibition on phytophthora revealed by genome mining.</title>
        <authorList>
            <person name="Wang G."/>
            <person name="Liu Z."/>
            <person name="Lin R."/>
            <person name="Li E."/>
            <person name="Mao Z."/>
            <person name="Ling J."/>
            <person name="Yang Y."/>
            <person name="Yin W.B."/>
            <person name="Xie B."/>
        </authorList>
    </citation>
    <scope>NUCLEOTIDE SEQUENCE [LARGE SCALE GENOMIC DNA]</scope>
    <source>
        <strain evidence="10">170</strain>
    </source>
</reference>
<dbReference type="KEGG" id="pchm:VFPPC_12641"/>
<protein>
    <submittedName>
        <fullName evidence="10">HSF-type DNA-binding protein</fullName>
    </submittedName>
</protein>
<evidence type="ECO:0000256" key="8">
    <source>
        <dbReference type="SAM" id="MobiDB-lite"/>
    </source>
</evidence>
<dbReference type="GO" id="GO:0005634">
    <property type="term" value="C:nucleus"/>
    <property type="evidence" value="ECO:0007669"/>
    <property type="project" value="UniProtKB-SubCell"/>
</dbReference>
<dbReference type="Proteomes" id="UP000078397">
    <property type="component" value="Unassembled WGS sequence"/>
</dbReference>
<dbReference type="PANTHER" id="PTHR10015">
    <property type="entry name" value="HEAT SHOCK TRANSCRIPTION FACTOR"/>
    <property type="match status" value="1"/>
</dbReference>
<dbReference type="GO" id="GO:0003700">
    <property type="term" value="F:DNA-binding transcription factor activity"/>
    <property type="evidence" value="ECO:0007669"/>
    <property type="project" value="InterPro"/>
</dbReference>
<dbReference type="EMBL" id="LSBJ02000002">
    <property type="protein sequence ID" value="OAQ58245.2"/>
    <property type="molecule type" value="Genomic_DNA"/>
</dbReference>
<keyword evidence="3" id="KW-0805">Transcription regulation</keyword>
<dbReference type="InterPro" id="IPR036388">
    <property type="entry name" value="WH-like_DNA-bd_sf"/>
</dbReference>
<feature type="region of interest" description="Disordered" evidence="8">
    <location>
        <begin position="301"/>
        <end position="336"/>
    </location>
</feature>
<dbReference type="Pfam" id="PF00447">
    <property type="entry name" value="HSF_DNA-bind"/>
    <property type="match status" value="1"/>
</dbReference>
<evidence type="ECO:0000313" key="11">
    <source>
        <dbReference type="Proteomes" id="UP000078397"/>
    </source>
</evidence>
<keyword evidence="6" id="KW-0539">Nucleus</keyword>
<evidence type="ECO:0000256" key="4">
    <source>
        <dbReference type="ARBA" id="ARBA00023125"/>
    </source>
</evidence>